<dbReference type="PANTHER" id="PTHR21228">
    <property type="entry name" value="FAST LEU-RICH DOMAIN-CONTAINING"/>
    <property type="match status" value="1"/>
</dbReference>
<dbReference type="InterPro" id="IPR050870">
    <property type="entry name" value="FAST_kinase"/>
</dbReference>
<evidence type="ECO:0000313" key="2">
    <source>
        <dbReference type="EMBL" id="CAD8464121.1"/>
    </source>
</evidence>
<accession>A0A7S0DTD6</accession>
<dbReference type="PANTHER" id="PTHR21228:SF40">
    <property type="entry name" value="LD45607P"/>
    <property type="match status" value="1"/>
</dbReference>
<feature type="compositionally biased region" description="Low complexity" evidence="1">
    <location>
        <begin position="412"/>
        <end position="421"/>
    </location>
</feature>
<dbReference type="AlphaFoldDB" id="A0A7S0DTD6"/>
<dbReference type="GO" id="GO:0035770">
    <property type="term" value="C:ribonucleoprotein granule"/>
    <property type="evidence" value="ECO:0007669"/>
    <property type="project" value="TreeGrafter"/>
</dbReference>
<sequence length="452" mass="50861">MLVSRLSKKTKQLSPQGLSRVLGAFGVLEYKPRNSKLIKALELRAMSGIHKFYSHELINTVWGFASIGKGRREKLIDALERTTTRPLKKITNEEISKTLWTLAKLSTPHAQTFQKVAQEHFEHTLSSKVNRTWNAKDMSLALEALEYANYQPSKKTIIRCEKRLAGEGDRGLAKLTPYLQARILRALASIANGHRLQPQTFRRISEMAGKNVENLEVSEVLDTTWALQRLKPENGSFDGRIIRKTWEQLYEGQNDESLNPSHAVKALRTVAELKGDKAGVKLIRKWQELIKSSAMDSLRPPDIITTISSLRVLKQREDTGLISQLQHRFRTCIRNTSVSTAKTMLNLVKKGNSELGWKIDPNLITAVNTHTSVRVTVAKREQKSRIASAGAQARARNPEARARNPGTRTPTSRNLRNSNGRLSRHGREAKSKSDLWGGTSSGKLNPRDKMRA</sequence>
<proteinExistence type="predicted"/>
<dbReference type="GO" id="GO:0005759">
    <property type="term" value="C:mitochondrial matrix"/>
    <property type="evidence" value="ECO:0007669"/>
    <property type="project" value="TreeGrafter"/>
</dbReference>
<dbReference type="GO" id="GO:0000963">
    <property type="term" value="P:mitochondrial RNA processing"/>
    <property type="evidence" value="ECO:0007669"/>
    <property type="project" value="TreeGrafter"/>
</dbReference>
<dbReference type="GO" id="GO:0044528">
    <property type="term" value="P:regulation of mitochondrial mRNA stability"/>
    <property type="evidence" value="ECO:0007669"/>
    <property type="project" value="TreeGrafter"/>
</dbReference>
<protein>
    <submittedName>
        <fullName evidence="2">Uncharacterized protein</fullName>
    </submittedName>
</protein>
<organism evidence="2">
    <name type="scientific">Amorphochlora amoebiformis</name>
    <dbReference type="NCBI Taxonomy" id="1561963"/>
    <lineage>
        <taxon>Eukaryota</taxon>
        <taxon>Sar</taxon>
        <taxon>Rhizaria</taxon>
        <taxon>Cercozoa</taxon>
        <taxon>Chlorarachniophyceae</taxon>
        <taxon>Amorphochlora</taxon>
    </lineage>
</organism>
<evidence type="ECO:0000256" key="1">
    <source>
        <dbReference type="SAM" id="MobiDB-lite"/>
    </source>
</evidence>
<dbReference type="EMBL" id="HBEM01033829">
    <property type="protein sequence ID" value="CAD8464121.1"/>
    <property type="molecule type" value="Transcribed_RNA"/>
</dbReference>
<feature type="region of interest" description="Disordered" evidence="1">
    <location>
        <begin position="379"/>
        <end position="452"/>
    </location>
</feature>
<reference evidence="2" key="1">
    <citation type="submission" date="2021-01" db="EMBL/GenBank/DDBJ databases">
        <authorList>
            <person name="Corre E."/>
            <person name="Pelletier E."/>
            <person name="Niang G."/>
            <person name="Scheremetjew M."/>
            <person name="Finn R."/>
            <person name="Kale V."/>
            <person name="Holt S."/>
            <person name="Cochrane G."/>
            <person name="Meng A."/>
            <person name="Brown T."/>
            <person name="Cohen L."/>
        </authorList>
    </citation>
    <scope>NUCLEOTIDE SEQUENCE</scope>
    <source>
        <strain evidence="2">CCMP2058</strain>
    </source>
</reference>
<gene>
    <name evidence="2" type="ORF">LAMO00422_LOCUS23087</name>
</gene>
<dbReference type="GO" id="GO:0003723">
    <property type="term" value="F:RNA binding"/>
    <property type="evidence" value="ECO:0007669"/>
    <property type="project" value="TreeGrafter"/>
</dbReference>
<name>A0A7S0DTD6_9EUKA</name>